<organism evidence="1 2">
    <name type="scientific">Runella rosea</name>
    <dbReference type="NCBI Taxonomy" id="2259595"/>
    <lineage>
        <taxon>Bacteria</taxon>
        <taxon>Pseudomonadati</taxon>
        <taxon>Bacteroidota</taxon>
        <taxon>Cytophagia</taxon>
        <taxon>Cytophagales</taxon>
        <taxon>Spirosomataceae</taxon>
        <taxon>Runella</taxon>
    </lineage>
</organism>
<dbReference type="AlphaFoldDB" id="A0A344TJV3"/>
<dbReference type="OrthoDB" id="913551at2"/>
<dbReference type="EMBL" id="CP030850">
    <property type="protein sequence ID" value="AXE18924.1"/>
    <property type="molecule type" value="Genomic_DNA"/>
</dbReference>
<gene>
    <name evidence="1" type="ORF">DR864_14770</name>
</gene>
<reference evidence="1 2" key="1">
    <citation type="submission" date="2018-07" db="EMBL/GenBank/DDBJ databases">
        <title>Genome sequencing of Runella.</title>
        <authorList>
            <person name="Baek M.-G."/>
            <person name="Yi H."/>
        </authorList>
    </citation>
    <scope>NUCLEOTIDE SEQUENCE [LARGE SCALE GENOMIC DNA]</scope>
    <source>
        <strain evidence="1 2">HYN0085</strain>
    </source>
</reference>
<evidence type="ECO:0000313" key="1">
    <source>
        <dbReference type="EMBL" id="AXE18924.1"/>
    </source>
</evidence>
<keyword evidence="2" id="KW-1185">Reference proteome</keyword>
<name>A0A344TJV3_9BACT</name>
<evidence type="ECO:0000313" key="2">
    <source>
        <dbReference type="Proteomes" id="UP000251993"/>
    </source>
</evidence>
<sequence>MKIGFVVSFFDFRNDVRRVMAEVAKQHEVIIFGRPENRDEILRHLPEGLEFRVINERKSSFWNNLWMKLFVLFKRIPKSRHNFFLMELFKASHATDPAVRKKNYEIIEWVRRLPKFISYDTYLKGLDYQKMTDLGEIDQFVCFTAIADDFLLARLLHEKYPVKVYVYSWDHACKHICFSERAHYICWNERIKEDIVYLQHIPAAHVKVVGASQFAYIHEYQLRQTELARTYPLRYVYFGCAIGIDDLVKEEVNVAISVAQVLAKNRPELILVVRPYPVQGNWDVYQALRNLPNVIMDDGFRTVDLSVKDGHILEKFEKIAHAEAFFHLGTTMGLEACFTDTPSFILDYGYKNKDGLSLYSFIHQYQNDRHLIDLAPQNAVRSERHLTEILKELDNPTYRLLNKQVQAQYQIKSFEQFSEDLLAP</sequence>
<protein>
    <submittedName>
        <fullName evidence="1">Uncharacterized protein</fullName>
    </submittedName>
</protein>
<proteinExistence type="predicted"/>
<accession>A0A344TJV3</accession>
<dbReference type="Proteomes" id="UP000251993">
    <property type="component" value="Chromosome"/>
</dbReference>
<dbReference type="KEGG" id="run:DR864_14770"/>
<dbReference type="RefSeq" id="WP_114067705.1">
    <property type="nucleotide sequence ID" value="NZ_CP030850.1"/>
</dbReference>